<dbReference type="PANTHER" id="PTHR33204">
    <property type="entry name" value="TRANSCRIPTIONAL REGULATOR, MARR FAMILY"/>
    <property type="match status" value="1"/>
</dbReference>
<reference evidence="5 6" key="1">
    <citation type="submission" date="2019-06" db="EMBL/GenBank/DDBJ databases">
        <title>Whole genome shotgun sequence of Streptomyces gardneri NBRC 12865.</title>
        <authorList>
            <person name="Hosoyama A."/>
            <person name="Uohara A."/>
            <person name="Ohji S."/>
            <person name="Ichikawa N."/>
        </authorList>
    </citation>
    <scope>NUCLEOTIDE SEQUENCE [LARGE SCALE GENOMIC DNA]</scope>
    <source>
        <strain evidence="5 6">NBRC 12865</strain>
    </source>
</reference>
<dbReference type="InterPro" id="IPR036388">
    <property type="entry name" value="WH-like_DNA-bd_sf"/>
</dbReference>
<proteinExistence type="predicted"/>
<dbReference type="GO" id="GO:0003677">
    <property type="term" value="F:DNA binding"/>
    <property type="evidence" value="ECO:0007669"/>
    <property type="project" value="UniProtKB-KW"/>
</dbReference>
<evidence type="ECO:0000313" key="6">
    <source>
        <dbReference type="Proteomes" id="UP000315226"/>
    </source>
</evidence>
<sequence>MTELFSASVSPMTLPRDYRGQTCALSRSMEVVGERWTLLVLRDAFYGVRRFGEFAAHLAVPRAVLTDRLTTLVEAGVLDRRPETGTGRREVYVLTPKGIALWPAVRALTAWGEEFYAAEGGPRRVFRHVDDDAPIGPEGRCTGCGAAVPVGDVLVTPGQGLPPLAEDADPVTAALARPHRLLTPLLTTAPQRRTTRGSHP</sequence>
<dbReference type="Proteomes" id="UP000315226">
    <property type="component" value="Unassembled WGS sequence"/>
</dbReference>
<dbReference type="Gene3D" id="1.10.10.10">
    <property type="entry name" value="Winged helix-like DNA-binding domain superfamily/Winged helix DNA-binding domain"/>
    <property type="match status" value="1"/>
</dbReference>
<keyword evidence="3" id="KW-0804">Transcription</keyword>
<dbReference type="EMBL" id="BJMN01000006">
    <property type="protein sequence ID" value="GEB55465.1"/>
    <property type="molecule type" value="Genomic_DNA"/>
</dbReference>
<dbReference type="SUPFAM" id="SSF46785">
    <property type="entry name" value="Winged helix' DNA-binding domain"/>
    <property type="match status" value="1"/>
</dbReference>
<dbReference type="PANTHER" id="PTHR33204:SF18">
    <property type="entry name" value="TRANSCRIPTIONAL REGULATORY PROTEIN"/>
    <property type="match status" value="1"/>
</dbReference>
<comment type="caution">
    <text evidence="5">The sequence shown here is derived from an EMBL/GenBank/DDBJ whole genome shotgun (WGS) entry which is preliminary data.</text>
</comment>
<keyword evidence="2" id="KW-0238">DNA-binding</keyword>
<evidence type="ECO:0000259" key="4">
    <source>
        <dbReference type="PROSITE" id="PS51118"/>
    </source>
</evidence>
<evidence type="ECO:0000313" key="5">
    <source>
        <dbReference type="EMBL" id="GEB55465.1"/>
    </source>
</evidence>
<gene>
    <name evidence="5" type="ORF">SGA01_10700</name>
</gene>
<dbReference type="Pfam" id="PF01638">
    <property type="entry name" value="HxlR"/>
    <property type="match status" value="1"/>
</dbReference>
<organism evidence="5 6">
    <name type="scientific">Streptomyces gardneri</name>
    <dbReference type="NCBI Taxonomy" id="66892"/>
    <lineage>
        <taxon>Bacteria</taxon>
        <taxon>Bacillati</taxon>
        <taxon>Actinomycetota</taxon>
        <taxon>Actinomycetes</taxon>
        <taxon>Kitasatosporales</taxon>
        <taxon>Streptomycetaceae</taxon>
        <taxon>Streptomyces</taxon>
    </lineage>
</organism>
<accession>A0A4Y3RCG7</accession>
<dbReference type="InterPro" id="IPR002577">
    <property type="entry name" value="HTH_HxlR"/>
</dbReference>
<evidence type="ECO:0000256" key="2">
    <source>
        <dbReference type="ARBA" id="ARBA00023125"/>
    </source>
</evidence>
<dbReference type="InterPro" id="IPR036390">
    <property type="entry name" value="WH_DNA-bd_sf"/>
</dbReference>
<feature type="domain" description="HTH hxlR-type" evidence="4">
    <location>
        <begin position="23"/>
        <end position="120"/>
    </location>
</feature>
<evidence type="ECO:0000256" key="3">
    <source>
        <dbReference type="ARBA" id="ARBA00023163"/>
    </source>
</evidence>
<keyword evidence="6" id="KW-1185">Reference proteome</keyword>
<dbReference type="AlphaFoldDB" id="A0A4Y3RCG7"/>
<name>A0A4Y3RCG7_9ACTN</name>
<dbReference type="PROSITE" id="PS51118">
    <property type="entry name" value="HTH_HXLR"/>
    <property type="match status" value="1"/>
</dbReference>
<protein>
    <submittedName>
        <fullName evidence="5">ArsR family transcriptional regulator</fullName>
    </submittedName>
</protein>
<evidence type="ECO:0000256" key="1">
    <source>
        <dbReference type="ARBA" id="ARBA00023015"/>
    </source>
</evidence>
<keyword evidence="1" id="KW-0805">Transcription regulation</keyword>